<dbReference type="OMA" id="TFYANDP"/>
<feature type="compositionally biased region" description="Low complexity" evidence="2">
    <location>
        <begin position="406"/>
        <end position="432"/>
    </location>
</feature>
<dbReference type="VEuPathDB" id="TriTrypDB:LpyrH10_06_0040"/>
<dbReference type="GO" id="GO:0016301">
    <property type="term" value="F:kinase activity"/>
    <property type="evidence" value="ECO:0007669"/>
    <property type="project" value="UniProtKB-KW"/>
</dbReference>
<gene>
    <name evidence="4" type="ORF">ABB37_03634</name>
</gene>
<keyword evidence="4" id="KW-0808">Transferase</keyword>
<comment type="caution">
    <text evidence="4">The sequence shown here is derived from an EMBL/GenBank/DDBJ whole genome shotgun (WGS) entry which is preliminary data.</text>
</comment>
<dbReference type="RefSeq" id="XP_015659651.1">
    <property type="nucleotide sequence ID" value="XM_015801031.1"/>
</dbReference>
<organism evidence="4 5">
    <name type="scientific">Leptomonas pyrrhocoris</name>
    <name type="common">Firebug parasite</name>
    <dbReference type="NCBI Taxonomy" id="157538"/>
    <lineage>
        <taxon>Eukaryota</taxon>
        <taxon>Discoba</taxon>
        <taxon>Euglenozoa</taxon>
        <taxon>Kinetoplastea</taxon>
        <taxon>Metakinetoplastina</taxon>
        <taxon>Trypanosomatida</taxon>
        <taxon>Trypanosomatidae</taxon>
        <taxon>Leishmaniinae</taxon>
        <taxon>Leptomonas</taxon>
    </lineage>
</organism>
<keyword evidence="4" id="KW-0418">Kinase</keyword>
<keyword evidence="1" id="KW-0378">Hydrolase</keyword>
<dbReference type="Pfam" id="PF03009">
    <property type="entry name" value="GDPD"/>
    <property type="match status" value="1"/>
</dbReference>
<evidence type="ECO:0000259" key="3">
    <source>
        <dbReference type="PROSITE" id="PS51704"/>
    </source>
</evidence>
<dbReference type="InterPro" id="IPR051578">
    <property type="entry name" value="GDPD"/>
</dbReference>
<dbReference type="OrthoDB" id="1058301at2759"/>
<dbReference type="PANTHER" id="PTHR22958:SF1">
    <property type="entry name" value="GLYCEROPHOSPHOCHOLINE PHOSPHODIESTERASE GPCPD1"/>
    <property type="match status" value="1"/>
</dbReference>
<dbReference type="SUPFAM" id="SSF51695">
    <property type="entry name" value="PLC-like phosphodiesterases"/>
    <property type="match status" value="1"/>
</dbReference>
<feature type="domain" description="GP-PDE" evidence="3">
    <location>
        <begin position="605"/>
        <end position="1004"/>
    </location>
</feature>
<protein>
    <submittedName>
        <fullName evidence="4">Multifunctional cyclin-dependent kinase pho85-like protein</fullName>
    </submittedName>
</protein>
<dbReference type="GeneID" id="26903925"/>
<name>A0A0N0DW25_LEPPY</name>
<dbReference type="Proteomes" id="UP000037923">
    <property type="component" value="Unassembled WGS sequence"/>
</dbReference>
<evidence type="ECO:0000313" key="5">
    <source>
        <dbReference type="Proteomes" id="UP000037923"/>
    </source>
</evidence>
<dbReference type="InterPro" id="IPR030395">
    <property type="entry name" value="GP_PDE_dom"/>
</dbReference>
<reference evidence="4 5" key="1">
    <citation type="submission" date="2015-07" db="EMBL/GenBank/DDBJ databases">
        <title>High-quality genome of monoxenous trypanosomatid Leptomonas pyrrhocoris.</title>
        <authorList>
            <person name="Flegontov P."/>
            <person name="Butenko A."/>
            <person name="Firsov S."/>
            <person name="Vlcek C."/>
            <person name="Logacheva M.D."/>
            <person name="Field M."/>
            <person name="Filatov D."/>
            <person name="Flegontova O."/>
            <person name="Gerasimov E."/>
            <person name="Jackson A.P."/>
            <person name="Kelly S."/>
            <person name="Opperdoes F."/>
            <person name="O'Reilly A."/>
            <person name="Votypka J."/>
            <person name="Yurchenko V."/>
            <person name="Lukes J."/>
        </authorList>
    </citation>
    <scope>NUCLEOTIDE SEQUENCE [LARGE SCALE GENOMIC DNA]</scope>
    <source>
        <strain evidence="4">H10</strain>
    </source>
</reference>
<dbReference type="AlphaFoldDB" id="A0A0N0DW25"/>
<dbReference type="Gene3D" id="3.20.20.190">
    <property type="entry name" value="Phosphatidylinositol (PI) phosphodiesterase"/>
    <property type="match status" value="1"/>
</dbReference>
<dbReference type="GO" id="GO:0008081">
    <property type="term" value="F:phosphoric diester hydrolase activity"/>
    <property type="evidence" value="ECO:0007669"/>
    <property type="project" value="InterPro"/>
</dbReference>
<dbReference type="InterPro" id="IPR017946">
    <property type="entry name" value="PLC-like_Pdiesterase_TIM-brl"/>
</dbReference>
<dbReference type="EMBL" id="LGTL01000006">
    <property type="protein sequence ID" value="KPA81212.1"/>
    <property type="molecule type" value="Genomic_DNA"/>
</dbReference>
<proteinExistence type="predicted"/>
<evidence type="ECO:0000313" key="4">
    <source>
        <dbReference type="EMBL" id="KPA81212.1"/>
    </source>
</evidence>
<evidence type="ECO:0000256" key="1">
    <source>
        <dbReference type="ARBA" id="ARBA00022801"/>
    </source>
</evidence>
<feature type="region of interest" description="Disordered" evidence="2">
    <location>
        <begin position="398"/>
        <end position="448"/>
    </location>
</feature>
<dbReference type="GO" id="GO:0046475">
    <property type="term" value="P:glycerophospholipid catabolic process"/>
    <property type="evidence" value="ECO:0007669"/>
    <property type="project" value="TreeGrafter"/>
</dbReference>
<sequence>MSSMSVCVYGLSAHHLETFFAEEAVRRTQPLVASSAADLRFGLVGGARAFGSWGRGWPVVLERCRCQREPCALLSPSHPSEAPQPSHNINDFVESEHYVAHVDISAEELAGFQNGSSAGVAACDGDADECHKRNNGSFKFPCRLVILENAFFCVSSAANSSICATPGTVIAGVDQQHTMPSILQVTAVAPAAKRNSMDAGGTRVQWCGVLDVRPATTIFDAAAVPPPSTAAGDNSQRKMEADEAATVFFTSTGEQFVFLHNLPDLPPRPLVYPVERASLSSDSSCPAAAAAGSTEDIPPFCGCGKGGREGATGGEPGPLLALTFYANDPRLPYDRAAWVAGLTDNVREVVQYREREGKEPTPITTVFYVTDVRPIPEGGSCWCPSHLPMPAPLEQQLREVRKKRSPNSSAASPPASPASRVSSDAASSTPSAMHHHSHRDGPQRAPRDAALAASVAFLEKGWCVRPLRPAKPVLPDMRNTDDHGRPPLNSNRTQEAWTCLLNLRELEEFGIEVTIKVPYMVEGTVLHLKGTTVIFSGMLQSSTSGTLLLSVFCPAPAGTKNTELTSLWVKLYVQYLLIFPLGECATRGPLEVARSRETYARLTVPTLVGHRGLGKTYTRSPAICGAPPLIMKCNENTVPAFQAAHARGCAMVEFDVMLSADRVPVVIHDPVIELLALKRDDACAPRGSHEHAPVRAAVHKLSVSQLRDLHAQSCKTLGRVFPLKDMLAHHWESLVRLAAARTAKWTGRGDASSAAQLRHDPVIGSALMHGEDFPNGVLSLRQVLEQTPPSLRFNLEVKYPFQPRWDSNLFLQSDAFEVNGFVDAILRLVFEFADSGREITFNSFDPNICLALALKQSRFDVFFLSDTEELRDLKDYRSFYIEGAIQFATSQHFAGISMNAGTLLSAEDMWVLERIPETPIYCHAERGPVPTDFFNADLNPSYNAASASSFSGSYGRAMVAEMHRRHLKVWTWGGMNSYLYFTYAQATKMRVDGVIGDRMPVFSS</sequence>
<accession>A0A0N0DW25</accession>
<evidence type="ECO:0000256" key="2">
    <source>
        <dbReference type="SAM" id="MobiDB-lite"/>
    </source>
</evidence>
<dbReference type="PANTHER" id="PTHR22958">
    <property type="entry name" value="GLYCEROPHOSPHORYL DIESTER PHOSPHODIESTERASE"/>
    <property type="match status" value="1"/>
</dbReference>
<keyword evidence="5" id="KW-1185">Reference proteome</keyword>
<dbReference type="PROSITE" id="PS51704">
    <property type="entry name" value="GP_PDE"/>
    <property type="match status" value="1"/>
</dbReference>